<dbReference type="PROSITE" id="PS50887">
    <property type="entry name" value="GGDEF"/>
    <property type="match status" value="1"/>
</dbReference>
<comment type="cofactor">
    <cofactor evidence="1">
        <name>Mg(2+)</name>
        <dbReference type="ChEBI" id="CHEBI:18420"/>
    </cofactor>
</comment>
<evidence type="ECO:0000313" key="11">
    <source>
        <dbReference type="EMBL" id="KDE39916.1"/>
    </source>
</evidence>
<accession>A0A063Y575</accession>
<dbReference type="SUPFAM" id="SSF53850">
    <property type="entry name" value="Periplasmic binding protein-like II"/>
    <property type="match status" value="1"/>
</dbReference>
<evidence type="ECO:0000313" key="12">
    <source>
        <dbReference type="Proteomes" id="UP000027318"/>
    </source>
</evidence>
<evidence type="ECO:0000256" key="6">
    <source>
        <dbReference type="SAM" id="SignalP"/>
    </source>
</evidence>
<dbReference type="Proteomes" id="UP000027318">
    <property type="component" value="Unassembled WGS sequence"/>
</dbReference>
<evidence type="ECO:0000259" key="7">
    <source>
        <dbReference type="PROSITE" id="PS50112"/>
    </source>
</evidence>
<feature type="domain" description="PAS" evidence="7">
    <location>
        <begin position="298"/>
        <end position="368"/>
    </location>
</feature>
<dbReference type="InterPro" id="IPR035919">
    <property type="entry name" value="EAL_sf"/>
</dbReference>
<dbReference type="PROSITE" id="PS50883">
    <property type="entry name" value="EAL"/>
    <property type="match status" value="1"/>
</dbReference>
<dbReference type="PROSITE" id="PS50112">
    <property type="entry name" value="PAS"/>
    <property type="match status" value="1"/>
</dbReference>
<evidence type="ECO:0000259" key="8">
    <source>
        <dbReference type="PROSITE" id="PS50113"/>
    </source>
</evidence>
<feature type="chain" id="PRO_5001620165" description="cyclic-guanylate-specific phosphodiesterase" evidence="6">
    <location>
        <begin position="28"/>
        <end position="860"/>
    </location>
</feature>
<dbReference type="InterPro" id="IPR035965">
    <property type="entry name" value="PAS-like_dom_sf"/>
</dbReference>
<gene>
    <name evidence="11" type="ORF">ADINL_1553</name>
</gene>
<dbReference type="InterPro" id="IPR000700">
    <property type="entry name" value="PAS-assoc_C"/>
</dbReference>
<dbReference type="Pfam" id="PF00497">
    <property type="entry name" value="SBP_bac_3"/>
    <property type="match status" value="1"/>
</dbReference>
<dbReference type="PANTHER" id="PTHR44757">
    <property type="entry name" value="DIGUANYLATE CYCLASE DGCP"/>
    <property type="match status" value="1"/>
</dbReference>
<dbReference type="GO" id="GO:0071111">
    <property type="term" value="F:cyclic-guanylate-specific phosphodiesterase activity"/>
    <property type="evidence" value="ECO:0007669"/>
    <property type="project" value="UniProtKB-EC"/>
</dbReference>
<dbReference type="InterPro" id="IPR052155">
    <property type="entry name" value="Biofilm_reg_signaling"/>
</dbReference>
<dbReference type="InterPro" id="IPR013656">
    <property type="entry name" value="PAS_4"/>
</dbReference>
<dbReference type="EMBL" id="JMSZ01000021">
    <property type="protein sequence ID" value="KDE39916.1"/>
    <property type="molecule type" value="Genomic_DNA"/>
</dbReference>
<keyword evidence="5" id="KW-0812">Transmembrane</keyword>
<dbReference type="FunFam" id="3.30.70.270:FF:000001">
    <property type="entry name" value="Diguanylate cyclase domain protein"/>
    <property type="match status" value="1"/>
</dbReference>
<dbReference type="NCBIfam" id="TIGR00254">
    <property type="entry name" value="GGDEF"/>
    <property type="match status" value="1"/>
</dbReference>
<feature type="domain" description="GGDEF" evidence="10">
    <location>
        <begin position="456"/>
        <end position="594"/>
    </location>
</feature>
<dbReference type="InterPro" id="IPR001638">
    <property type="entry name" value="Solute-binding_3/MltF_N"/>
</dbReference>
<keyword evidence="6" id="KW-0732">Signal</keyword>
<reference evidence="11 12" key="1">
    <citation type="journal article" date="2005" name="Int. J. Syst. Evol. Microbiol.">
        <title>Nitrincola lacisaponensis gen. nov., sp. nov., a novel alkaliphilic bacterium isolated from an alkaline, saline lake.</title>
        <authorList>
            <person name="Dimitriu P.A."/>
            <person name="Shukla S.K."/>
            <person name="Conradt J."/>
            <person name="Marquez M.C."/>
            <person name="Ventosa A."/>
            <person name="Maglia A."/>
            <person name="Peyton B.M."/>
            <person name="Pinkart H.C."/>
            <person name="Mormile M.R."/>
        </authorList>
    </citation>
    <scope>NUCLEOTIDE SEQUENCE [LARGE SCALE GENOMIC DNA]</scope>
    <source>
        <strain evidence="11 12">4CA</strain>
    </source>
</reference>
<proteinExistence type="predicted"/>
<dbReference type="GO" id="GO:0071732">
    <property type="term" value="P:cellular response to nitric oxide"/>
    <property type="evidence" value="ECO:0007669"/>
    <property type="project" value="UniProtKB-ARBA"/>
</dbReference>
<dbReference type="CDD" id="cd00130">
    <property type="entry name" value="PAS"/>
    <property type="match status" value="1"/>
</dbReference>
<feature type="domain" description="PAC" evidence="8">
    <location>
        <begin position="372"/>
        <end position="424"/>
    </location>
</feature>
<comment type="catalytic activity">
    <reaction evidence="4">
        <text>3',3'-c-di-GMP + H2O = 5'-phosphoguanylyl(3'-&gt;5')guanosine + H(+)</text>
        <dbReference type="Rhea" id="RHEA:24902"/>
        <dbReference type="ChEBI" id="CHEBI:15377"/>
        <dbReference type="ChEBI" id="CHEBI:15378"/>
        <dbReference type="ChEBI" id="CHEBI:58754"/>
        <dbReference type="ChEBI" id="CHEBI:58805"/>
        <dbReference type="EC" id="3.1.4.52"/>
    </reaction>
    <physiologicalReaction direction="left-to-right" evidence="4">
        <dbReference type="Rhea" id="RHEA:24903"/>
    </physiologicalReaction>
</comment>
<dbReference type="Pfam" id="PF08448">
    <property type="entry name" value="PAS_4"/>
    <property type="match status" value="1"/>
</dbReference>
<dbReference type="InterPro" id="IPR000014">
    <property type="entry name" value="PAS"/>
</dbReference>
<dbReference type="EC" id="3.1.4.52" evidence="2"/>
<dbReference type="Gene3D" id="3.30.70.270">
    <property type="match status" value="1"/>
</dbReference>
<dbReference type="SMART" id="SM00052">
    <property type="entry name" value="EAL"/>
    <property type="match status" value="1"/>
</dbReference>
<dbReference type="PATRIC" id="fig|267850.7.peg.1531"/>
<dbReference type="Pfam" id="PF00990">
    <property type="entry name" value="GGDEF"/>
    <property type="match status" value="1"/>
</dbReference>
<evidence type="ECO:0000259" key="10">
    <source>
        <dbReference type="PROSITE" id="PS50887"/>
    </source>
</evidence>
<dbReference type="Gene3D" id="3.40.190.10">
    <property type="entry name" value="Periplasmic binding protein-like II"/>
    <property type="match status" value="2"/>
</dbReference>
<dbReference type="CDD" id="cd01948">
    <property type="entry name" value="EAL"/>
    <property type="match status" value="1"/>
</dbReference>
<dbReference type="AlphaFoldDB" id="A0A063Y575"/>
<dbReference type="NCBIfam" id="TIGR00229">
    <property type="entry name" value="sensory_box"/>
    <property type="match status" value="1"/>
</dbReference>
<dbReference type="CDD" id="cd01949">
    <property type="entry name" value="GGDEF"/>
    <property type="match status" value="1"/>
</dbReference>
<dbReference type="Pfam" id="PF00563">
    <property type="entry name" value="EAL"/>
    <property type="match status" value="1"/>
</dbReference>
<dbReference type="PROSITE" id="PS50113">
    <property type="entry name" value="PAC"/>
    <property type="match status" value="1"/>
</dbReference>
<dbReference type="SUPFAM" id="SSF141868">
    <property type="entry name" value="EAL domain-like"/>
    <property type="match status" value="1"/>
</dbReference>
<name>A0A063Y575_9GAMM</name>
<dbReference type="SMART" id="SM00062">
    <property type="entry name" value="PBPb"/>
    <property type="match status" value="1"/>
</dbReference>
<dbReference type="SMART" id="SM00091">
    <property type="entry name" value="PAS"/>
    <property type="match status" value="1"/>
</dbReference>
<organism evidence="11 12">
    <name type="scientific">Nitrincola lacisaponensis</name>
    <dbReference type="NCBI Taxonomy" id="267850"/>
    <lineage>
        <taxon>Bacteria</taxon>
        <taxon>Pseudomonadati</taxon>
        <taxon>Pseudomonadota</taxon>
        <taxon>Gammaproteobacteria</taxon>
        <taxon>Oceanospirillales</taxon>
        <taxon>Oceanospirillaceae</taxon>
        <taxon>Nitrincola</taxon>
    </lineage>
</organism>
<evidence type="ECO:0000256" key="4">
    <source>
        <dbReference type="ARBA" id="ARBA00051114"/>
    </source>
</evidence>
<evidence type="ECO:0000259" key="9">
    <source>
        <dbReference type="PROSITE" id="PS50883"/>
    </source>
</evidence>
<dbReference type="STRING" id="267850.ADINL_1553"/>
<dbReference type="SUPFAM" id="SSF55073">
    <property type="entry name" value="Nucleotide cyclase"/>
    <property type="match status" value="1"/>
</dbReference>
<dbReference type="FunFam" id="3.20.20.450:FF:000001">
    <property type="entry name" value="Cyclic di-GMP phosphodiesterase yahA"/>
    <property type="match status" value="1"/>
</dbReference>
<dbReference type="InterPro" id="IPR000160">
    <property type="entry name" value="GGDEF_dom"/>
</dbReference>
<keyword evidence="5" id="KW-1133">Transmembrane helix</keyword>
<keyword evidence="12" id="KW-1185">Reference proteome</keyword>
<keyword evidence="3" id="KW-0973">c-di-GMP</keyword>
<dbReference type="Gene3D" id="3.30.450.20">
    <property type="entry name" value="PAS domain"/>
    <property type="match status" value="1"/>
</dbReference>
<evidence type="ECO:0000256" key="3">
    <source>
        <dbReference type="ARBA" id="ARBA00022636"/>
    </source>
</evidence>
<evidence type="ECO:0000256" key="5">
    <source>
        <dbReference type="SAM" id="Phobius"/>
    </source>
</evidence>
<dbReference type="Gene3D" id="3.20.20.450">
    <property type="entry name" value="EAL domain"/>
    <property type="match status" value="1"/>
</dbReference>
<comment type="caution">
    <text evidence="11">The sequence shown here is derived from an EMBL/GenBank/DDBJ whole genome shotgun (WGS) entry which is preliminary data.</text>
</comment>
<dbReference type="InterPro" id="IPR001633">
    <property type="entry name" value="EAL_dom"/>
</dbReference>
<feature type="transmembrane region" description="Helical" evidence="5">
    <location>
        <begin position="263"/>
        <end position="283"/>
    </location>
</feature>
<evidence type="ECO:0000256" key="2">
    <source>
        <dbReference type="ARBA" id="ARBA00012282"/>
    </source>
</evidence>
<keyword evidence="5" id="KW-0472">Membrane</keyword>
<dbReference type="SUPFAM" id="SSF55785">
    <property type="entry name" value="PYP-like sensor domain (PAS domain)"/>
    <property type="match status" value="1"/>
</dbReference>
<sequence>MKWMALMKWKIAAAGLLSLLASSITLADHTIVRVGVYENPPKILMGPDGLPSGIFGELIREIALRENWQLQAVSCQWDACLSALRSGELDLLPDVARTEAREREMTFHQRPALHSWSQVFRHQDVSIDSVLDLEGKRIALLAGSVQQAYLQQVAQEFSLQVEWLPVSSLQAALEQVRDGQADGLATNNLFGSHHADRYQLESTSILFQPARLFFAAPLNSHHDYLQRIDHWLTRWSDQPDSPYQRILQGWQTEKPLNTVPKSLWIFAGILIVLLLLALILMKYQRREIRFTRRELKRSDEKLSTILSNLQAYVYIKDLQHHYLYASPKVCELFNCSESDILGQTDEAFFDPDSAAEIFRLDDQTLLSGETLVREEVNKLPGEEEPRTFLSVKVPMRDDQGKIYALCGLATDITEQQRHKKEVHQLIFYDVLTGLPNRRLLLDRLQHSLVNRHQEIGNGAVIMIDLDNFRTLNDTLGHQTGDQLLTAIARRLSHQIRVSDTLARFGGDEFMLLLEDLSADTSVLLNQVEQVLDKLIAAFEQPFILQNQDYVTTASFGVALFSDSQHSAEELIKQAELAIYDAKKVGRNQVRFFDTRMQQQAEHRAELEFGLRRALKENEFILYYQPQYHSNQQLLGAEVLIRWQPPDQPLVSPADFIPVAETTGLIVPMGHWILRTACKQLVRWADDPETAHLTLAVNISAVQMHHHQFVDDVLSILSETGAPAHRLELELTESLLIDNIEHTIDKMLQLKQHGIRFSLDDFGTGFSSLNMLISLPLDTLKVDQAFVRDMHRDPRDLAVARTIIDLGRSLSLNVIAEGVENEQQLKSLRMLGCQCFQGYFYARPMPIDAFIEHCQLPVPLF</sequence>
<feature type="signal peptide" evidence="6">
    <location>
        <begin position="1"/>
        <end position="27"/>
    </location>
</feature>
<evidence type="ECO:0000256" key="1">
    <source>
        <dbReference type="ARBA" id="ARBA00001946"/>
    </source>
</evidence>
<feature type="domain" description="EAL" evidence="9">
    <location>
        <begin position="603"/>
        <end position="857"/>
    </location>
</feature>
<dbReference type="InterPro" id="IPR043128">
    <property type="entry name" value="Rev_trsase/Diguanyl_cyclase"/>
</dbReference>
<protein>
    <recommendedName>
        <fullName evidence="2">cyclic-guanylate-specific phosphodiesterase</fullName>
        <ecNumber evidence="2">3.1.4.52</ecNumber>
    </recommendedName>
</protein>
<dbReference type="InterPro" id="IPR029787">
    <property type="entry name" value="Nucleotide_cyclase"/>
</dbReference>
<dbReference type="SMART" id="SM00267">
    <property type="entry name" value="GGDEF"/>
    <property type="match status" value="1"/>
</dbReference>
<dbReference type="PANTHER" id="PTHR44757:SF2">
    <property type="entry name" value="BIOFILM ARCHITECTURE MAINTENANCE PROTEIN MBAA"/>
    <property type="match status" value="1"/>
</dbReference>